<accession>A0AAE1ULR9</accession>
<keyword evidence="2" id="KW-1185">Reference proteome</keyword>
<protein>
    <submittedName>
        <fullName evidence="1">Uncharacterized protein</fullName>
    </submittedName>
</protein>
<sequence length="97" mass="10952">MSTKSCCRSTRQKGVNRVYSFTEDMPLSKQTLVLNVTTKKEQIIQMIVDRMSNKSLSPGKKIILTGPDPQPIYIGDGFLETAVFHEEADVLMAYHMI</sequence>
<organism evidence="1 2">
    <name type="scientific">Petrolisthes manimaculis</name>
    <dbReference type="NCBI Taxonomy" id="1843537"/>
    <lineage>
        <taxon>Eukaryota</taxon>
        <taxon>Metazoa</taxon>
        <taxon>Ecdysozoa</taxon>
        <taxon>Arthropoda</taxon>
        <taxon>Crustacea</taxon>
        <taxon>Multicrustacea</taxon>
        <taxon>Malacostraca</taxon>
        <taxon>Eumalacostraca</taxon>
        <taxon>Eucarida</taxon>
        <taxon>Decapoda</taxon>
        <taxon>Pleocyemata</taxon>
        <taxon>Anomura</taxon>
        <taxon>Galatheoidea</taxon>
        <taxon>Porcellanidae</taxon>
        <taxon>Petrolisthes</taxon>
    </lineage>
</organism>
<name>A0AAE1ULR9_9EUCA</name>
<gene>
    <name evidence="1" type="ORF">Pmani_001053</name>
</gene>
<comment type="caution">
    <text evidence="1">The sequence shown here is derived from an EMBL/GenBank/DDBJ whole genome shotgun (WGS) entry which is preliminary data.</text>
</comment>
<proteinExistence type="predicted"/>
<evidence type="ECO:0000313" key="1">
    <source>
        <dbReference type="EMBL" id="KAK4328577.1"/>
    </source>
</evidence>
<dbReference type="Proteomes" id="UP001292094">
    <property type="component" value="Unassembled WGS sequence"/>
</dbReference>
<reference evidence="1" key="1">
    <citation type="submission" date="2023-11" db="EMBL/GenBank/DDBJ databases">
        <title>Genome assemblies of two species of porcelain crab, Petrolisthes cinctipes and Petrolisthes manimaculis (Anomura: Porcellanidae).</title>
        <authorList>
            <person name="Angst P."/>
        </authorList>
    </citation>
    <scope>NUCLEOTIDE SEQUENCE</scope>
    <source>
        <strain evidence="1">PB745_02</strain>
        <tissue evidence="1">Gill</tissue>
    </source>
</reference>
<dbReference type="EMBL" id="JAWZYT010000072">
    <property type="protein sequence ID" value="KAK4328577.1"/>
    <property type="molecule type" value="Genomic_DNA"/>
</dbReference>
<dbReference type="AlphaFoldDB" id="A0AAE1ULR9"/>
<evidence type="ECO:0000313" key="2">
    <source>
        <dbReference type="Proteomes" id="UP001292094"/>
    </source>
</evidence>